<reference evidence="2 3" key="1">
    <citation type="submission" date="2024-04" db="EMBL/GenBank/DDBJ databases">
        <authorList>
            <person name="Waldvogel A.-M."/>
            <person name="Schoenle A."/>
        </authorList>
    </citation>
    <scope>NUCLEOTIDE SEQUENCE [LARGE SCALE GENOMIC DNA]</scope>
</reference>
<accession>A0AAV2JAT2</accession>
<protein>
    <submittedName>
        <fullName evidence="2">Uncharacterized protein</fullName>
    </submittedName>
</protein>
<sequence length="95" mass="10473">MAASRESSFNQHEADELTHHYTKHLEGTTGGFGAFCGCTLIAFEGNSRRMRRGAGSGAQVGQKDLKAPKRSTHTRHVLGDYMMWMSLGWRACRGA</sequence>
<evidence type="ECO:0000313" key="3">
    <source>
        <dbReference type="Proteomes" id="UP001497482"/>
    </source>
</evidence>
<keyword evidence="3" id="KW-1185">Reference proteome</keyword>
<evidence type="ECO:0000313" key="2">
    <source>
        <dbReference type="EMBL" id="CAL1573172.1"/>
    </source>
</evidence>
<dbReference type="AlphaFoldDB" id="A0AAV2JAT2"/>
<gene>
    <name evidence="2" type="ORF">KC01_LOCUS5125</name>
</gene>
<dbReference type="EMBL" id="OZ035833">
    <property type="protein sequence ID" value="CAL1573172.1"/>
    <property type="molecule type" value="Genomic_DNA"/>
</dbReference>
<feature type="region of interest" description="Disordered" evidence="1">
    <location>
        <begin position="51"/>
        <end position="71"/>
    </location>
</feature>
<name>A0AAV2JAT2_KNICA</name>
<proteinExistence type="predicted"/>
<organism evidence="2 3">
    <name type="scientific">Knipowitschia caucasica</name>
    <name type="common">Caucasian dwarf goby</name>
    <name type="synonym">Pomatoschistus caucasicus</name>
    <dbReference type="NCBI Taxonomy" id="637954"/>
    <lineage>
        <taxon>Eukaryota</taxon>
        <taxon>Metazoa</taxon>
        <taxon>Chordata</taxon>
        <taxon>Craniata</taxon>
        <taxon>Vertebrata</taxon>
        <taxon>Euteleostomi</taxon>
        <taxon>Actinopterygii</taxon>
        <taxon>Neopterygii</taxon>
        <taxon>Teleostei</taxon>
        <taxon>Neoteleostei</taxon>
        <taxon>Acanthomorphata</taxon>
        <taxon>Gobiaria</taxon>
        <taxon>Gobiiformes</taxon>
        <taxon>Gobioidei</taxon>
        <taxon>Gobiidae</taxon>
        <taxon>Gobiinae</taxon>
        <taxon>Knipowitschia</taxon>
    </lineage>
</organism>
<dbReference type="Proteomes" id="UP001497482">
    <property type="component" value="Chromosome 11"/>
</dbReference>
<evidence type="ECO:0000256" key="1">
    <source>
        <dbReference type="SAM" id="MobiDB-lite"/>
    </source>
</evidence>